<sequence>MKPASFRLINALCAQLLQAKSEPTRVEKLIADGIRQRVVDKDTLPLIIQKTAVSNGEWCLALRILQSKHLDTHRLRRDDTIWSIIDKGVPNNDASKQAAQVALQKIYGARFKKTTSPRSLR</sequence>
<dbReference type="EMBL" id="LJSK01000022">
    <property type="protein sequence ID" value="KPI89525.1"/>
    <property type="molecule type" value="Genomic_DNA"/>
</dbReference>
<proteinExistence type="predicted"/>
<dbReference type="VEuPathDB" id="TriTrypDB:Lsey_0022_0460"/>
<dbReference type="Proteomes" id="UP000038009">
    <property type="component" value="Unassembled WGS sequence"/>
</dbReference>
<name>A0A0N1PFW7_LEPSE</name>
<organism evidence="1 2">
    <name type="scientific">Leptomonas seymouri</name>
    <dbReference type="NCBI Taxonomy" id="5684"/>
    <lineage>
        <taxon>Eukaryota</taxon>
        <taxon>Discoba</taxon>
        <taxon>Euglenozoa</taxon>
        <taxon>Kinetoplastea</taxon>
        <taxon>Metakinetoplastina</taxon>
        <taxon>Trypanosomatida</taxon>
        <taxon>Trypanosomatidae</taxon>
        <taxon>Leishmaniinae</taxon>
        <taxon>Leptomonas</taxon>
    </lineage>
</organism>
<dbReference type="OMA" id="TIWSIID"/>
<comment type="caution">
    <text evidence="1">The sequence shown here is derived from an EMBL/GenBank/DDBJ whole genome shotgun (WGS) entry which is preliminary data.</text>
</comment>
<keyword evidence="2" id="KW-1185">Reference proteome</keyword>
<protein>
    <submittedName>
        <fullName evidence="1">Uncharacterized protein</fullName>
    </submittedName>
</protein>
<dbReference type="AlphaFoldDB" id="A0A0N1PFW7"/>
<accession>A0A0N1PFW7</accession>
<gene>
    <name evidence="1" type="ORF">ABL78_1401</name>
</gene>
<reference evidence="1 2" key="1">
    <citation type="journal article" date="2015" name="PLoS Pathog.">
        <title>Leptomonas seymouri: Adaptations to the Dixenous Life Cycle Analyzed by Genome Sequencing, Transcriptome Profiling and Co-infection with Leishmania donovani.</title>
        <authorList>
            <person name="Kraeva N."/>
            <person name="Butenko A."/>
            <person name="Hlavacova J."/>
            <person name="Kostygov A."/>
            <person name="Myskova J."/>
            <person name="Grybchuk D."/>
            <person name="Lestinova T."/>
            <person name="Votypka J."/>
            <person name="Volf P."/>
            <person name="Opperdoes F."/>
            <person name="Flegontov P."/>
            <person name="Lukes J."/>
            <person name="Yurchenko V."/>
        </authorList>
    </citation>
    <scope>NUCLEOTIDE SEQUENCE [LARGE SCALE GENOMIC DNA]</scope>
    <source>
        <strain evidence="1 2">ATCC 30220</strain>
    </source>
</reference>
<evidence type="ECO:0000313" key="2">
    <source>
        <dbReference type="Proteomes" id="UP000038009"/>
    </source>
</evidence>
<dbReference type="OrthoDB" id="276134at2759"/>
<evidence type="ECO:0000313" key="1">
    <source>
        <dbReference type="EMBL" id="KPI89525.1"/>
    </source>
</evidence>